<dbReference type="InterPro" id="IPR027417">
    <property type="entry name" value="P-loop_NTPase"/>
</dbReference>
<dbReference type="SUPFAM" id="SSF52540">
    <property type="entry name" value="P-loop containing nucleoside triphosphate hydrolases"/>
    <property type="match status" value="1"/>
</dbReference>
<evidence type="ECO:0000256" key="8">
    <source>
        <dbReference type="HAMAP-Rule" id="MF_00238"/>
    </source>
</evidence>
<dbReference type="EC" id="2.7.4.25" evidence="8"/>
<dbReference type="PANTHER" id="PTHR21299">
    <property type="entry name" value="CYTIDYLATE KINASE/PANTOATE-BETA-ALANINE LIGASE"/>
    <property type="match status" value="1"/>
</dbReference>
<dbReference type="EMBL" id="WJQS01000002">
    <property type="protein sequence ID" value="MRI84824.1"/>
    <property type="molecule type" value="Genomic_DNA"/>
</dbReference>
<evidence type="ECO:0000313" key="10">
    <source>
        <dbReference type="EMBL" id="MRI84824.1"/>
    </source>
</evidence>
<dbReference type="InterPro" id="IPR003136">
    <property type="entry name" value="Cytidylate_kin"/>
</dbReference>
<feature type="domain" description="Cytidylate kinase" evidence="9">
    <location>
        <begin position="7"/>
        <end position="221"/>
    </location>
</feature>
<keyword evidence="5 8" id="KW-0067">ATP-binding</keyword>
<comment type="catalytic activity">
    <reaction evidence="6 8">
        <text>dCMP + ATP = dCDP + ADP</text>
        <dbReference type="Rhea" id="RHEA:25094"/>
        <dbReference type="ChEBI" id="CHEBI:30616"/>
        <dbReference type="ChEBI" id="CHEBI:57566"/>
        <dbReference type="ChEBI" id="CHEBI:58593"/>
        <dbReference type="ChEBI" id="CHEBI:456216"/>
        <dbReference type="EC" id="2.7.4.25"/>
    </reaction>
</comment>
<dbReference type="GO" id="GO:0005524">
    <property type="term" value="F:ATP binding"/>
    <property type="evidence" value="ECO:0007669"/>
    <property type="project" value="UniProtKB-UniRule"/>
</dbReference>
<dbReference type="PANTHER" id="PTHR21299:SF2">
    <property type="entry name" value="CYTIDYLATE KINASE"/>
    <property type="match status" value="1"/>
</dbReference>
<organism evidence="10 11">
    <name type="scientific">Fundicoccus ignavus</name>
    <dbReference type="NCBI Taxonomy" id="2664442"/>
    <lineage>
        <taxon>Bacteria</taxon>
        <taxon>Bacillati</taxon>
        <taxon>Bacillota</taxon>
        <taxon>Bacilli</taxon>
        <taxon>Lactobacillales</taxon>
        <taxon>Aerococcaceae</taxon>
        <taxon>Fundicoccus</taxon>
    </lineage>
</organism>
<keyword evidence="11" id="KW-1185">Reference proteome</keyword>
<dbReference type="AlphaFoldDB" id="A0A6I2GDW7"/>
<dbReference type="NCBIfam" id="TIGR00017">
    <property type="entry name" value="cmk"/>
    <property type="match status" value="1"/>
</dbReference>
<protein>
    <recommendedName>
        <fullName evidence="8">Cytidylate kinase</fullName>
        <shortName evidence="8">CK</shortName>
        <ecNumber evidence="8">2.7.4.25</ecNumber>
    </recommendedName>
    <alternativeName>
        <fullName evidence="8">Cytidine monophosphate kinase</fullName>
        <shortName evidence="8">CMP kinase</shortName>
    </alternativeName>
</protein>
<reference evidence="10 11" key="1">
    <citation type="submission" date="2019-11" db="EMBL/GenBank/DDBJ databases">
        <title>Characterisation of Fundicoccus ignavus gen. nov. sp. nov., a novel genus of the family Aerococcaceae isolated from bulk tank milk.</title>
        <authorList>
            <person name="Siebert A."/>
            <person name="Huptas C."/>
            <person name="Wenning M."/>
            <person name="Scherer S."/>
            <person name="Doll E.V."/>
        </authorList>
    </citation>
    <scope>NUCLEOTIDE SEQUENCE [LARGE SCALE GENOMIC DNA]</scope>
    <source>
        <strain evidence="10 11">WS4759</strain>
    </source>
</reference>
<comment type="caution">
    <text evidence="10">The sequence shown here is derived from an EMBL/GenBank/DDBJ whole genome shotgun (WGS) entry which is preliminary data.</text>
</comment>
<proteinExistence type="inferred from homology"/>
<dbReference type="GO" id="GO:0015949">
    <property type="term" value="P:nucleobase-containing small molecule interconversion"/>
    <property type="evidence" value="ECO:0007669"/>
    <property type="project" value="TreeGrafter"/>
</dbReference>
<keyword evidence="3 8" id="KW-0547">Nucleotide-binding</keyword>
<evidence type="ECO:0000256" key="5">
    <source>
        <dbReference type="ARBA" id="ARBA00022840"/>
    </source>
</evidence>
<evidence type="ECO:0000256" key="4">
    <source>
        <dbReference type="ARBA" id="ARBA00022777"/>
    </source>
</evidence>
<comment type="subcellular location">
    <subcellularLocation>
        <location evidence="8">Cytoplasm</location>
    </subcellularLocation>
</comment>
<dbReference type="Pfam" id="PF02224">
    <property type="entry name" value="Cytidylate_kin"/>
    <property type="match status" value="1"/>
</dbReference>
<accession>A0A6I2GDW7</accession>
<keyword evidence="4 8" id="KW-0418">Kinase</keyword>
<evidence type="ECO:0000256" key="7">
    <source>
        <dbReference type="ARBA" id="ARBA00048478"/>
    </source>
</evidence>
<dbReference type="Proteomes" id="UP000430975">
    <property type="component" value="Unassembled WGS sequence"/>
</dbReference>
<evidence type="ECO:0000256" key="2">
    <source>
        <dbReference type="ARBA" id="ARBA00022679"/>
    </source>
</evidence>
<gene>
    <name evidence="8" type="primary">cmk</name>
    <name evidence="10" type="ORF">GIY09_02780</name>
</gene>
<evidence type="ECO:0000256" key="6">
    <source>
        <dbReference type="ARBA" id="ARBA00047615"/>
    </source>
</evidence>
<keyword evidence="2 8" id="KW-0808">Transferase</keyword>
<comment type="similarity">
    <text evidence="1 8">Belongs to the cytidylate kinase family. Type 1 subfamily.</text>
</comment>
<dbReference type="GO" id="GO:0005829">
    <property type="term" value="C:cytosol"/>
    <property type="evidence" value="ECO:0007669"/>
    <property type="project" value="TreeGrafter"/>
</dbReference>
<evidence type="ECO:0000256" key="1">
    <source>
        <dbReference type="ARBA" id="ARBA00009427"/>
    </source>
</evidence>
<name>A0A6I2GDW7_9LACT</name>
<evidence type="ECO:0000259" key="9">
    <source>
        <dbReference type="Pfam" id="PF02224"/>
    </source>
</evidence>
<evidence type="ECO:0000313" key="11">
    <source>
        <dbReference type="Proteomes" id="UP000430975"/>
    </source>
</evidence>
<comment type="catalytic activity">
    <reaction evidence="7 8">
        <text>CMP + ATP = CDP + ADP</text>
        <dbReference type="Rhea" id="RHEA:11600"/>
        <dbReference type="ChEBI" id="CHEBI:30616"/>
        <dbReference type="ChEBI" id="CHEBI:58069"/>
        <dbReference type="ChEBI" id="CHEBI:60377"/>
        <dbReference type="ChEBI" id="CHEBI:456216"/>
        <dbReference type="EC" id="2.7.4.25"/>
    </reaction>
</comment>
<evidence type="ECO:0000256" key="3">
    <source>
        <dbReference type="ARBA" id="ARBA00022741"/>
    </source>
</evidence>
<dbReference type="GO" id="GO:0006220">
    <property type="term" value="P:pyrimidine nucleotide metabolic process"/>
    <property type="evidence" value="ECO:0007669"/>
    <property type="project" value="UniProtKB-UniRule"/>
</dbReference>
<dbReference type="HAMAP" id="MF_00238">
    <property type="entry name" value="Cytidyl_kinase_type1"/>
    <property type="match status" value="1"/>
</dbReference>
<dbReference type="Gene3D" id="3.40.50.300">
    <property type="entry name" value="P-loop containing nucleotide triphosphate hydrolases"/>
    <property type="match status" value="1"/>
</dbReference>
<dbReference type="InterPro" id="IPR011994">
    <property type="entry name" value="Cytidylate_kinase_dom"/>
</dbReference>
<keyword evidence="8" id="KW-0963">Cytoplasm</keyword>
<sequence>MKMTITIAIDGPAASGKSTIAKQIAKKLNITYIDTGAMYRGVTLAILKRGIEVDNVQEIRNILNNIELDFNFVNGVQHLFLDGQDAEEEIRSIEVSQNVSAVSALDFVREKLVDLQRKMAEKQSVVMDGRDIGTVVLPKADFKFFFIASPEIRAQRRYDENIARGINTQTFEELKQDIIRRDEYDSTREHSPLKQADDAIAVDTGLLSIEENVEYVLSLIQKTN</sequence>
<dbReference type="CDD" id="cd02020">
    <property type="entry name" value="CMPK"/>
    <property type="match status" value="1"/>
</dbReference>
<feature type="binding site" evidence="8">
    <location>
        <begin position="11"/>
        <end position="19"/>
    </location>
    <ligand>
        <name>ATP</name>
        <dbReference type="ChEBI" id="CHEBI:30616"/>
    </ligand>
</feature>
<dbReference type="GO" id="GO:0036431">
    <property type="term" value="F:dCMP kinase activity"/>
    <property type="evidence" value="ECO:0007669"/>
    <property type="project" value="InterPro"/>
</dbReference>